<name>A0A9N7VN20_PLEPL</name>
<evidence type="ECO:0000313" key="2">
    <source>
        <dbReference type="EMBL" id="CAB1453349.1"/>
    </source>
</evidence>
<proteinExistence type="predicted"/>
<evidence type="ECO:0000313" key="3">
    <source>
        <dbReference type="Proteomes" id="UP001153269"/>
    </source>
</evidence>
<accession>A0A9N7VN20</accession>
<gene>
    <name evidence="2" type="ORF">PLEPLA_LOCUS41102</name>
</gene>
<reference evidence="2" key="1">
    <citation type="submission" date="2020-03" db="EMBL/GenBank/DDBJ databases">
        <authorList>
            <person name="Weist P."/>
        </authorList>
    </citation>
    <scope>NUCLEOTIDE SEQUENCE</scope>
</reference>
<feature type="compositionally biased region" description="Polar residues" evidence="1">
    <location>
        <begin position="35"/>
        <end position="44"/>
    </location>
</feature>
<feature type="region of interest" description="Disordered" evidence="1">
    <location>
        <begin position="1"/>
        <end position="70"/>
    </location>
</feature>
<protein>
    <submittedName>
        <fullName evidence="2">Uncharacterized protein</fullName>
    </submittedName>
</protein>
<dbReference type="AlphaFoldDB" id="A0A9N7VN20"/>
<dbReference type="Proteomes" id="UP001153269">
    <property type="component" value="Unassembled WGS sequence"/>
</dbReference>
<organism evidence="2 3">
    <name type="scientific">Pleuronectes platessa</name>
    <name type="common">European plaice</name>
    <dbReference type="NCBI Taxonomy" id="8262"/>
    <lineage>
        <taxon>Eukaryota</taxon>
        <taxon>Metazoa</taxon>
        <taxon>Chordata</taxon>
        <taxon>Craniata</taxon>
        <taxon>Vertebrata</taxon>
        <taxon>Euteleostomi</taxon>
        <taxon>Actinopterygii</taxon>
        <taxon>Neopterygii</taxon>
        <taxon>Teleostei</taxon>
        <taxon>Neoteleostei</taxon>
        <taxon>Acanthomorphata</taxon>
        <taxon>Carangaria</taxon>
        <taxon>Pleuronectiformes</taxon>
        <taxon>Pleuronectoidei</taxon>
        <taxon>Pleuronectidae</taxon>
        <taxon>Pleuronectes</taxon>
    </lineage>
</organism>
<dbReference type="EMBL" id="CADEAL010004166">
    <property type="protein sequence ID" value="CAB1453349.1"/>
    <property type="molecule type" value="Genomic_DNA"/>
</dbReference>
<comment type="caution">
    <text evidence="2">The sequence shown here is derived from an EMBL/GenBank/DDBJ whole genome shotgun (WGS) entry which is preliminary data.</text>
</comment>
<feature type="compositionally biased region" description="Basic and acidic residues" evidence="1">
    <location>
        <begin position="20"/>
        <end position="29"/>
    </location>
</feature>
<keyword evidence="3" id="KW-1185">Reference proteome</keyword>
<sequence length="140" mass="15353">MLNWSGLGADTPPLASARSLEQHPTEPHVELAASINHQQQSVLQSGPEFHQAEPDNHTQENNTEWDSCILKAPRPKTRLRLLRREPNAGFTPDAEAAPKRGVSANPWRAGAWLVTPDAVVTPKHRALLIISHTSAVISLQ</sequence>
<evidence type="ECO:0000256" key="1">
    <source>
        <dbReference type="SAM" id="MobiDB-lite"/>
    </source>
</evidence>